<organism evidence="1 2">
    <name type="scientific">Agrobacterium tumefaciens</name>
    <dbReference type="NCBI Taxonomy" id="358"/>
    <lineage>
        <taxon>Bacteria</taxon>
        <taxon>Pseudomonadati</taxon>
        <taxon>Pseudomonadota</taxon>
        <taxon>Alphaproteobacteria</taxon>
        <taxon>Hyphomicrobiales</taxon>
        <taxon>Rhizobiaceae</taxon>
        <taxon>Rhizobium/Agrobacterium group</taxon>
        <taxon>Agrobacterium</taxon>
        <taxon>Agrobacterium tumefaciens complex</taxon>
    </lineage>
</organism>
<dbReference type="RefSeq" id="WP_065658562.1">
    <property type="nucleotide sequence ID" value="NZ_CP123838.1"/>
</dbReference>
<reference evidence="1" key="1">
    <citation type="journal article" date="2020" name="Science">
        <title>Unexpected conservation and global transmission of agrobacterial virulence plasmids.</title>
        <authorList>
            <person name="Weisberg A.J."/>
            <person name="Davis E.W. 2nd"/>
            <person name="Tabima J."/>
            <person name="Belcher M.S."/>
            <person name="Miller M."/>
            <person name="Kuo C.H."/>
            <person name="Loper J.E."/>
            <person name="Grunwald N.J."/>
            <person name="Putnam M.L."/>
            <person name="Chang J.H."/>
        </authorList>
    </citation>
    <scope>NUCLEOTIDE SEQUENCE</scope>
    <source>
        <strain evidence="1">17-1853-1a</strain>
    </source>
</reference>
<dbReference type="Gene3D" id="6.20.450.20">
    <property type="match status" value="1"/>
</dbReference>
<dbReference type="AlphaFoldDB" id="A0AA44F949"/>
<sequence>MSNSNSSFYPPEYVAANKEQAARLKPEAAELGLQLDTYLTSDVAEWVLAQVESGTFMTPSDAVLAAMQALMELQKSPDLHQELFSREIQRSFDAPRPSIPGDEALANVLERIKAVRGRTPPTWVKVLFPE</sequence>
<dbReference type="Proteomes" id="UP000702952">
    <property type="component" value="Unassembled WGS sequence"/>
</dbReference>
<protein>
    <submittedName>
        <fullName evidence="1">Uncharacterized protein</fullName>
    </submittedName>
</protein>
<evidence type="ECO:0000313" key="2">
    <source>
        <dbReference type="Proteomes" id="UP000702952"/>
    </source>
</evidence>
<dbReference type="EMBL" id="JAAMAY010000030">
    <property type="protein sequence ID" value="NTC30651.1"/>
    <property type="molecule type" value="Genomic_DNA"/>
</dbReference>
<evidence type="ECO:0000313" key="1">
    <source>
        <dbReference type="EMBL" id="NTC30651.1"/>
    </source>
</evidence>
<name>A0AA44F949_AGRTU</name>
<accession>A0AA44F949</accession>
<comment type="caution">
    <text evidence="1">The sequence shown here is derived from an EMBL/GenBank/DDBJ whole genome shotgun (WGS) entry which is preliminary data.</text>
</comment>
<gene>
    <name evidence="1" type="ORF">G6M46_21190</name>
</gene>
<proteinExistence type="predicted"/>